<dbReference type="RefSeq" id="XP_009543791.1">
    <property type="nucleotide sequence ID" value="XM_009545496.1"/>
</dbReference>
<protein>
    <submittedName>
        <fullName evidence="1">Uncharacterized protein</fullName>
    </submittedName>
</protein>
<sequence>MARIRLFAATVECGHGLFFPIPLEESVVSDVDVDVALDPEFDPVRNVDACPTVVNAAVDSSLAMLASVLLATVATVAIDMFDGARNIGYV</sequence>
<dbReference type="KEGG" id="hir:HETIRDRAFT_146747"/>
<dbReference type="InParanoid" id="W4KDZ5"/>
<dbReference type="HOGENOM" id="CLU_2441127_0_0_1"/>
<gene>
    <name evidence="1" type="ORF">HETIRDRAFT_146747</name>
</gene>
<evidence type="ECO:0000313" key="1">
    <source>
        <dbReference type="EMBL" id="ETW84077.1"/>
    </source>
</evidence>
<organism evidence="1 2">
    <name type="scientific">Heterobasidion irregulare (strain TC 32-1)</name>
    <dbReference type="NCBI Taxonomy" id="747525"/>
    <lineage>
        <taxon>Eukaryota</taxon>
        <taxon>Fungi</taxon>
        <taxon>Dikarya</taxon>
        <taxon>Basidiomycota</taxon>
        <taxon>Agaricomycotina</taxon>
        <taxon>Agaricomycetes</taxon>
        <taxon>Russulales</taxon>
        <taxon>Bondarzewiaceae</taxon>
        <taxon>Heterobasidion</taxon>
        <taxon>Heterobasidion annosum species complex</taxon>
    </lineage>
</organism>
<dbReference type="EMBL" id="KI925456">
    <property type="protein sequence ID" value="ETW84077.1"/>
    <property type="molecule type" value="Genomic_DNA"/>
</dbReference>
<dbReference type="AlphaFoldDB" id="W4KDZ5"/>
<keyword evidence="2" id="KW-1185">Reference proteome</keyword>
<evidence type="ECO:0000313" key="2">
    <source>
        <dbReference type="Proteomes" id="UP000030671"/>
    </source>
</evidence>
<dbReference type="GeneID" id="20667159"/>
<reference evidence="1 2" key="1">
    <citation type="journal article" date="2012" name="New Phytol.">
        <title>Insight into trade-off between wood decay and parasitism from the genome of a fungal forest pathogen.</title>
        <authorList>
            <person name="Olson A."/>
            <person name="Aerts A."/>
            <person name="Asiegbu F."/>
            <person name="Belbahri L."/>
            <person name="Bouzid O."/>
            <person name="Broberg A."/>
            <person name="Canback B."/>
            <person name="Coutinho P.M."/>
            <person name="Cullen D."/>
            <person name="Dalman K."/>
            <person name="Deflorio G."/>
            <person name="van Diepen L.T."/>
            <person name="Dunand C."/>
            <person name="Duplessis S."/>
            <person name="Durling M."/>
            <person name="Gonthier P."/>
            <person name="Grimwood J."/>
            <person name="Fossdal C.G."/>
            <person name="Hansson D."/>
            <person name="Henrissat B."/>
            <person name="Hietala A."/>
            <person name="Himmelstrand K."/>
            <person name="Hoffmeister D."/>
            <person name="Hogberg N."/>
            <person name="James T.Y."/>
            <person name="Karlsson M."/>
            <person name="Kohler A."/>
            <person name="Kues U."/>
            <person name="Lee Y.H."/>
            <person name="Lin Y.C."/>
            <person name="Lind M."/>
            <person name="Lindquist E."/>
            <person name="Lombard V."/>
            <person name="Lucas S."/>
            <person name="Lunden K."/>
            <person name="Morin E."/>
            <person name="Murat C."/>
            <person name="Park J."/>
            <person name="Raffaello T."/>
            <person name="Rouze P."/>
            <person name="Salamov A."/>
            <person name="Schmutz J."/>
            <person name="Solheim H."/>
            <person name="Stahlberg J."/>
            <person name="Velez H."/>
            <person name="de Vries R.P."/>
            <person name="Wiebenga A."/>
            <person name="Woodward S."/>
            <person name="Yakovlev I."/>
            <person name="Garbelotto M."/>
            <person name="Martin F."/>
            <person name="Grigoriev I.V."/>
            <person name="Stenlid J."/>
        </authorList>
    </citation>
    <scope>NUCLEOTIDE SEQUENCE [LARGE SCALE GENOMIC DNA]</scope>
    <source>
        <strain evidence="1 2">TC 32-1</strain>
    </source>
</reference>
<name>W4KDZ5_HETIT</name>
<proteinExistence type="predicted"/>
<dbReference type="Proteomes" id="UP000030671">
    <property type="component" value="Unassembled WGS sequence"/>
</dbReference>
<accession>W4KDZ5</accession>